<dbReference type="GO" id="GO:0003729">
    <property type="term" value="F:mRNA binding"/>
    <property type="evidence" value="ECO:0007669"/>
    <property type="project" value="TreeGrafter"/>
</dbReference>
<protein>
    <recommendedName>
        <fullName evidence="4">Pentatricopeptide repeat protein</fullName>
    </recommendedName>
</protein>
<dbReference type="PANTHER" id="PTHR47934:SF6">
    <property type="entry name" value="MITOCHONDRIAL GROUP I INTRON SPLICING FACTOR CCM1-RELATED"/>
    <property type="match status" value="1"/>
</dbReference>
<dbReference type="GO" id="GO:0005739">
    <property type="term" value="C:mitochondrion"/>
    <property type="evidence" value="ECO:0007669"/>
    <property type="project" value="TreeGrafter"/>
</dbReference>
<dbReference type="Gene3D" id="1.25.40.10">
    <property type="entry name" value="Tetratricopeptide repeat domain"/>
    <property type="match status" value="2"/>
</dbReference>
<dbReference type="PANTHER" id="PTHR47934">
    <property type="entry name" value="PENTATRICOPEPTIDE REPEAT-CONTAINING PROTEIN PET309, MITOCHONDRIAL"/>
    <property type="match status" value="1"/>
</dbReference>
<proteinExistence type="predicted"/>
<dbReference type="GO" id="GO:0006396">
    <property type="term" value="P:RNA processing"/>
    <property type="evidence" value="ECO:0007669"/>
    <property type="project" value="TreeGrafter"/>
</dbReference>
<evidence type="ECO:0000313" key="2">
    <source>
        <dbReference type="EMBL" id="KAJ5388595.1"/>
    </source>
</evidence>
<dbReference type="GeneID" id="81374753"/>
<dbReference type="InterPro" id="IPR051114">
    <property type="entry name" value="Mito_RNA_Proc_CCM1"/>
</dbReference>
<sequence>MFANTANSTPAVPSRNALRVLRQLALAGSTVGGFCTVGVITYDVHRRVRIAEQIIENKRTLRTSAPNYDATASAKRLAMMMDAAEAGEFMGLDSMKNKPPLRRAKGDDQTQGLLDTHEDPSQQQPGAVRLSDLDQYGPFSQSQSAKLKQSAEARVALARHVEPAEEAREEGHISVEERIIKLISEDREIEAANLFLQNFYETADVTISFETREVARKLFTANCMKGNTFLARTLFERMEKVSVIDTQMWATMMHLLAKGGHIDSVGSIYERHHKKLRVPAYLLEVVLRSLLESRRVNPAKNLFYARIKNDKNGGLCGAFLDGLWRKTRSLDLIIAEFRNILAALANLDRSPNEKLFNPLVKAFIESGQHEDAEDLVADMPKKYNVQPGSRTLGLLIYAKALTCDWEGVFAGMHEMHRLEFTRNKRDFAYAFDRIFLEYYPTHSGREIFDFLTSCIHQFELVPDKILHRHILEAFVEKGDSSLIGQISRLAEERQWNTGLNQDEFLSILIARRVSMQDSPVGFWRMIQAAKKQYGQVATTRRLLGTGSASYSLDRGVLYPIHKPANETFSRSLDDLVHTKLIDNHIPLRKQMEDHINAGRFQEALSVFRTAGASGFVLRPTHIHLAVISTILGHGWLGLADAQIIIKSEYPNWLKGRSVGTNPAFPIVPPIFFQQVLQLDKGVSDTALLKMAIFEYYNLCRDTPHLSVKHHALASLSKKLISSKQGPKAVDILTAVYKSTWRKSHGFDQVLFKMLLRAFASTENLRGVWWCMVAVLSRTEPAIQDFYVEVRRLMPSLEQLCTRQGRNDDSKAAHNISVLHRLAESLLCSMQGEANWVNKSPHPESKVRGRTEVVSRSAEEQKVLPRGSIEEMVSHFDEEMELDLLMNTNIPTEDEVIRMWKENRLVNQEFWLPEDPKYPRKKALGTKNLRM</sequence>
<organism evidence="2 3">
    <name type="scientific">Penicillium cosmopolitanum</name>
    <dbReference type="NCBI Taxonomy" id="1131564"/>
    <lineage>
        <taxon>Eukaryota</taxon>
        <taxon>Fungi</taxon>
        <taxon>Dikarya</taxon>
        <taxon>Ascomycota</taxon>
        <taxon>Pezizomycotina</taxon>
        <taxon>Eurotiomycetes</taxon>
        <taxon>Eurotiomycetidae</taxon>
        <taxon>Eurotiales</taxon>
        <taxon>Aspergillaceae</taxon>
        <taxon>Penicillium</taxon>
    </lineage>
</organism>
<dbReference type="OrthoDB" id="3026777at2759"/>
<dbReference type="InterPro" id="IPR011990">
    <property type="entry name" value="TPR-like_helical_dom_sf"/>
</dbReference>
<evidence type="ECO:0000256" key="1">
    <source>
        <dbReference type="SAM" id="MobiDB-lite"/>
    </source>
</evidence>
<reference evidence="2" key="1">
    <citation type="submission" date="2022-12" db="EMBL/GenBank/DDBJ databases">
        <authorList>
            <person name="Petersen C."/>
        </authorList>
    </citation>
    <scope>NUCLEOTIDE SEQUENCE</scope>
    <source>
        <strain evidence="2">IBT 29677</strain>
    </source>
</reference>
<feature type="region of interest" description="Disordered" evidence="1">
    <location>
        <begin position="92"/>
        <end position="125"/>
    </location>
</feature>
<gene>
    <name evidence="2" type="ORF">N7509_011136</name>
</gene>
<dbReference type="RefSeq" id="XP_056486393.1">
    <property type="nucleotide sequence ID" value="XM_056635773.1"/>
</dbReference>
<dbReference type="EMBL" id="JAPZBU010000009">
    <property type="protein sequence ID" value="KAJ5388595.1"/>
    <property type="molecule type" value="Genomic_DNA"/>
</dbReference>
<keyword evidence="3" id="KW-1185">Reference proteome</keyword>
<evidence type="ECO:0008006" key="4">
    <source>
        <dbReference type="Google" id="ProtNLM"/>
    </source>
</evidence>
<reference evidence="2" key="2">
    <citation type="journal article" date="2023" name="IMA Fungus">
        <title>Comparative genomic study of the Penicillium genus elucidates a diverse pangenome and 15 lateral gene transfer events.</title>
        <authorList>
            <person name="Petersen C."/>
            <person name="Sorensen T."/>
            <person name="Nielsen M.R."/>
            <person name="Sondergaard T.E."/>
            <person name="Sorensen J.L."/>
            <person name="Fitzpatrick D.A."/>
            <person name="Frisvad J.C."/>
            <person name="Nielsen K.L."/>
        </authorList>
    </citation>
    <scope>NUCLEOTIDE SEQUENCE</scope>
    <source>
        <strain evidence="2">IBT 29677</strain>
    </source>
</reference>
<name>A0A9X0B589_9EURO</name>
<dbReference type="Proteomes" id="UP001147747">
    <property type="component" value="Unassembled WGS sequence"/>
</dbReference>
<dbReference type="GO" id="GO:0007005">
    <property type="term" value="P:mitochondrion organization"/>
    <property type="evidence" value="ECO:0007669"/>
    <property type="project" value="TreeGrafter"/>
</dbReference>
<comment type="caution">
    <text evidence="2">The sequence shown here is derived from an EMBL/GenBank/DDBJ whole genome shotgun (WGS) entry which is preliminary data.</text>
</comment>
<accession>A0A9X0B589</accession>
<evidence type="ECO:0000313" key="3">
    <source>
        <dbReference type="Proteomes" id="UP001147747"/>
    </source>
</evidence>
<dbReference type="AlphaFoldDB" id="A0A9X0B589"/>